<dbReference type="VEuPathDB" id="ToxoDB:EBH_0034650"/>
<sequence>MNAQLYRQGSVGIVTKSGGLLNELNNIVASAADGAAEAVAVGGDRFPGSPMVQQLLRMQQDAAVKMMVMLGEVGGQQEYEVAAAIAAKKITKPLVSWVVGGCAAALKTDVSFGHAGAWSCCRKETAAAKNAALAAAGAIVPSSFQQLGAAVQQVYEQLLQAGVVKRRQQQETAAAAAAVPRVPLDYYWAKKLGLEGPLVLLGISWINADLNKAFIGMTSTTLLTYCRDMEQITHKGISMAQRGGKKGKKRKERREKERERREKERKEGKAEKGGKNRERRGKEIKGKGEKRGKREKEKGRKGEGEKRRRRQRERGMGTAERRQKEKETERRQETDRKETGDR</sequence>
<evidence type="ECO:0000256" key="5">
    <source>
        <dbReference type="ARBA" id="ARBA00023098"/>
    </source>
</evidence>
<evidence type="ECO:0000313" key="9">
    <source>
        <dbReference type="Proteomes" id="UP000030750"/>
    </source>
</evidence>
<keyword evidence="9" id="KW-1185">Reference proteome</keyword>
<evidence type="ECO:0000256" key="2">
    <source>
        <dbReference type="ARBA" id="ARBA00012639"/>
    </source>
</evidence>
<keyword evidence="4" id="KW-0444">Lipid biosynthesis</keyword>
<dbReference type="Pfam" id="PF00549">
    <property type="entry name" value="Ligase_CoA"/>
    <property type="match status" value="1"/>
</dbReference>
<dbReference type="Proteomes" id="UP000030750">
    <property type="component" value="Unassembled WGS sequence"/>
</dbReference>
<keyword evidence="5" id="KW-0443">Lipid metabolism</keyword>
<feature type="compositionally biased region" description="Basic and acidic residues" evidence="6">
    <location>
        <begin position="254"/>
        <end position="306"/>
    </location>
</feature>
<accession>U6LJM5</accession>
<evidence type="ECO:0000313" key="8">
    <source>
        <dbReference type="EMBL" id="CDJ50557.1"/>
    </source>
</evidence>
<dbReference type="EMBL" id="HG712291">
    <property type="protein sequence ID" value="CDJ50557.1"/>
    <property type="molecule type" value="Genomic_DNA"/>
</dbReference>
<evidence type="ECO:0000256" key="4">
    <source>
        <dbReference type="ARBA" id="ARBA00022516"/>
    </source>
</evidence>
<reference evidence="8" key="1">
    <citation type="submission" date="2013-10" db="EMBL/GenBank/DDBJ databases">
        <title>Genomic analysis of the causative agents of coccidiosis in chickens.</title>
        <authorList>
            <person name="Reid A.J."/>
            <person name="Blake D."/>
            <person name="Billington K."/>
            <person name="Browne H."/>
            <person name="Dunn M."/>
            <person name="Hung S."/>
            <person name="Kawahara F."/>
            <person name="Miranda-Saavedra D."/>
            <person name="Mourier T."/>
            <person name="Nagra H."/>
            <person name="Otto T.D."/>
            <person name="Rawlings N."/>
            <person name="Sanchez A."/>
            <person name="Sanders M."/>
            <person name="Subramaniam C."/>
            <person name="Tay Y."/>
            <person name="Dear P."/>
            <person name="Doerig C."/>
            <person name="Gruber A."/>
            <person name="Parkinson J."/>
            <person name="Shirley M."/>
            <person name="Wan K.L."/>
            <person name="Berriman M."/>
            <person name="Tomley F."/>
            <person name="Pain A."/>
        </authorList>
    </citation>
    <scope>NUCLEOTIDE SEQUENCE [LARGE SCALE GENOMIC DNA]</scope>
    <source>
        <strain evidence="8">Houghton</strain>
    </source>
</reference>
<comment type="subcellular location">
    <subcellularLocation>
        <location evidence="1">Cytoplasm</location>
    </subcellularLocation>
</comment>
<feature type="compositionally biased region" description="Basic residues" evidence="6">
    <location>
        <begin position="243"/>
        <end position="253"/>
    </location>
</feature>
<keyword evidence="3" id="KW-0963">Cytoplasm</keyword>
<dbReference type="OrthoDB" id="3261737at2759"/>
<name>U6LJM5_9EIME</name>
<dbReference type="GO" id="GO:0006633">
    <property type="term" value="P:fatty acid biosynthetic process"/>
    <property type="evidence" value="ECO:0007669"/>
    <property type="project" value="TreeGrafter"/>
</dbReference>
<dbReference type="GO" id="GO:0003878">
    <property type="term" value="F:ATP citrate synthase activity"/>
    <property type="evidence" value="ECO:0007669"/>
    <property type="project" value="UniProtKB-EC"/>
</dbReference>
<dbReference type="SUPFAM" id="SSF52210">
    <property type="entry name" value="Succinyl-CoA synthetase domains"/>
    <property type="match status" value="1"/>
</dbReference>
<evidence type="ECO:0000256" key="3">
    <source>
        <dbReference type="ARBA" id="ARBA00022490"/>
    </source>
</evidence>
<dbReference type="Gene3D" id="3.40.50.261">
    <property type="entry name" value="Succinyl-CoA synthetase domains"/>
    <property type="match status" value="1"/>
</dbReference>
<dbReference type="GO" id="GO:0006085">
    <property type="term" value="P:acetyl-CoA biosynthetic process"/>
    <property type="evidence" value="ECO:0007669"/>
    <property type="project" value="TreeGrafter"/>
</dbReference>
<dbReference type="InterPro" id="IPR016102">
    <property type="entry name" value="Succinyl-CoA_synth-like"/>
</dbReference>
<gene>
    <name evidence="8" type="ORF">EBH_0034650</name>
</gene>
<dbReference type="EC" id="2.3.3.8" evidence="2"/>
<dbReference type="InterPro" id="IPR005811">
    <property type="entry name" value="SUCC_ACL_C"/>
</dbReference>
<organism evidence="8 9">
    <name type="scientific">Eimeria brunetti</name>
    <dbReference type="NCBI Taxonomy" id="51314"/>
    <lineage>
        <taxon>Eukaryota</taxon>
        <taxon>Sar</taxon>
        <taxon>Alveolata</taxon>
        <taxon>Apicomplexa</taxon>
        <taxon>Conoidasida</taxon>
        <taxon>Coccidia</taxon>
        <taxon>Eucoccidiorida</taxon>
        <taxon>Eimeriorina</taxon>
        <taxon>Eimeriidae</taxon>
        <taxon>Eimeria</taxon>
    </lineage>
</organism>
<dbReference type="InterPro" id="IPR002020">
    <property type="entry name" value="Citrate_synthase"/>
</dbReference>
<evidence type="ECO:0000256" key="1">
    <source>
        <dbReference type="ARBA" id="ARBA00004496"/>
    </source>
</evidence>
<dbReference type="PANTHER" id="PTHR23118">
    <property type="entry name" value="ATP-CITRATE SYNTHASE"/>
    <property type="match status" value="1"/>
</dbReference>
<feature type="domain" description="ATP-citrate synthase/succinyl-CoA ligase C-terminal" evidence="7">
    <location>
        <begin position="15"/>
        <end position="139"/>
    </location>
</feature>
<proteinExistence type="predicted"/>
<evidence type="ECO:0000256" key="6">
    <source>
        <dbReference type="SAM" id="MobiDB-lite"/>
    </source>
</evidence>
<evidence type="ECO:0000259" key="7">
    <source>
        <dbReference type="Pfam" id="PF00549"/>
    </source>
</evidence>
<feature type="region of interest" description="Disordered" evidence="6">
    <location>
        <begin position="236"/>
        <end position="342"/>
    </location>
</feature>
<protein>
    <recommendedName>
        <fullName evidence="2">ATP citrate synthase</fullName>
        <ecNumber evidence="2">2.3.3.8</ecNumber>
    </recommendedName>
</protein>
<reference evidence="8" key="2">
    <citation type="submission" date="2013-10" db="EMBL/GenBank/DDBJ databases">
        <authorList>
            <person name="Aslett M."/>
        </authorList>
    </citation>
    <scope>NUCLEOTIDE SEQUENCE [LARGE SCALE GENOMIC DNA]</scope>
    <source>
        <strain evidence="8">Houghton</strain>
    </source>
</reference>
<feature type="compositionally biased region" description="Basic and acidic residues" evidence="6">
    <location>
        <begin position="313"/>
        <end position="342"/>
    </location>
</feature>
<dbReference type="AlphaFoldDB" id="U6LJM5"/>
<dbReference type="PANTHER" id="PTHR23118:SF42">
    <property type="entry name" value="ATP-CITRATE SYNTHASE"/>
    <property type="match status" value="1"/>
</dbReference>
<dbReference type="GO" id="GO:0005829">
    <property type="term" value="C:cytosol"/>
    <property type="evidence" value="ECO:0007669"/>
    <property type="project" value="TreeGrafter"/>
</dbReference>